<reference evidence="2 3" key="1">
    <citation type="submission" date="2022-06" db="EMBL/GenBank/DDBJ databases">
        <title>Paraconexibacter antarcticus.</title>
        <authorList>
            <person name="Kim C.S."/>
        </authorList>
    </citation>
    <scope>NUCLEOTIDE SEQUENCE [LARGE SCALE GENOMIC DNA]</scope>
    <source>
        <strain evidence="2 3">02-257</strain>
    </source>
</reference>
<feature type="region of interest" description="Disordered" evidence="1">
    <location>
        <begin position="1"/>
        <end position="21"/>
    </location>
</feature>
<evidence type="ECO:0000256" key="1">
    <source>
        <dbReference type="SAM" id="MobiDB-lite"/>
    </source>
</evidence>
<gene>
    <name evidence="2" type="ORF">NBH00_19590</name>
</gene>
<dbReference type="RefSeq" id="WP_254573767.1">
    <property type="nucleotide sequence ID" value="NZ_CP098502.1"/>
</dbReference>
<organism evidence="2 3">
    <name type="scientific">Paraconexibacter antarcticus</name>
    <dbReference type="NCBI Taxonomy" id="2949664"/>
    <lineage>
        <taxon>Bacteria</taxon>
        <taxon>Bacillati</taxon>
        <taxon>Actinomycetota</taxon>
        <taxon>Thermoleophilia</taxon>
        <taxon>Solirubrobacterales</taxon>
        <taxon>Paraconexibacteraceae</taxon>
        <taxon>Paraconexibacter</taxon>
    </lineage>
</organism>
<accession>A0ABY5E1T9</accession>
<keyword evidence="3" id="KW-1185">Reference proteome</keyword>
<name>A0ABY5E1T9_9ACTN</name>
<dbReference type="EMBL" id="CP098502">
    <property type="protein sequence ID" value="UTI67127.1"/>
    <property type="molecule type" value="Genomic_DNA"/>
</dbReference>
<dbReference type="Proteomes" id="UP001056035">
    <property type="component" value="Chromosome"/>
</dbReference>
<protein>
    <submittedName>
        <fullName evidence="2">Uncharacterized protein</fullName>
    </submittedName>
</protein>
<proteinExistence type="predicted"/>
<evidence type="ECO:0000313" key="2">
    <source>
        <dbReference type="EMBL" id="UTI67127.1"/>
    </source>
</evidence>
<evidence type="ECO:0000313" key="3">
    <source>
        <dbReference type="Proteomes" id="UP001056035"/>
    </source>
</evidence>
<sequence length="52" mass="5118">MPVLGDAEAPEDAGVLGGGEEVRGALDVGGGDARELLDDPRGYCAARSSSSA</sequence>